<organism evidence="5">
    <name type="scientific">Pyrenophora teres f. teres (strain 0-1)</name>
    <name type="common">Barley net blotch fungus</name>
    <name type="synonym">Drechslera teres f. teres</name>
    <dbReference type="NCBI Taxonomy" id="861557"/>
    <lineage>
        <taxon>Eukaryota</taxon>
        <taxon>Fungi</taxon>
        <taxon>Dikarya</taxon>
        <taxon>Ascomycota</taxon>
        <taxon>Pezizomycotina</taxon>
        <taxon>Dothideomycetes</taxon>
        <taxon>Pleosporomycetidae</taxon>
        <taxon>Pleosporales</taxon>
        <taxon>Pleosporineae</taxon>
        <taxon>Pleosporaceae</taxon>
        <taxon>Pyrenophora</taxon>
    </lineage>
</organism>
<name>E3S2D7_PYRTT</name>
<dbReference type="PANTHER" id="PTHR45527:SF1">
    <property type="entry name" value="FATTY ACID SYNTHASE"/>
    <property type="match status" value="1"/>
</dbReference>
<dbReference type="Pfam" id="PF00501">
    <property type="entry name" value="AMP-binding"/>
    <property type="match status" value="1"/>
</dbReference>
<dbReference type="AlphaFoldDB" id="E3S2D7"/>
<protein>
    <recommendedName>
        <fullName evidence="3">AMP-dependent synthetase/ligase domain-containing protein</fullName>
    </recommendedName>
</protein>
<dbReference type="GO" id="GO:0043041">
    <property type="term" value="P:amino acid activation for nonribosomal peptide biosynthetic process"/>
    <property type="evidence" value="ECO:0007669"/>
    <property type="project" value="TreeGrafter"/>
</dbReference>
<evidence type="ECO:0000259" key="3">
    <source>
        <dbReference type="Pfam" id="PF00501"/>
    </source>
</evidence>
<accession>E3S2D7</accession>
<dbReference type="GO" id="GO:0044550">
    <property type="term" value="P:secondary metabolite biosynthetic process"/>
    <property type="evidence" value="ECO:0007669"/>
    <property type="project" value="TreeGrafter"/>
</dbReference>
<dbReference type="GO" id="GO:0031177">
    <property type="term" value="F:phosphopantetheine binding"/>
    <property type="evidence" value="ECO:0007669"/>
    <property type="project" value="TreeGrafter"/>
</dbReference>
<dbReference type="EMBL" id="GL536716">
    <property type="protein sequence ID" value="EFQ87862.1"/>
    <property type="molecule type" value="Genomic_DNA"/>
</dbReference>
<dbReference type="HOGENOM" id="CLU_1741499_0_0_1"/>
<gene>
    <name evidence="4" type="ORF">PTT_16460</name>
</gene>
<dbReference type="STRING" id="861557.E3S2D7"/>
<feature type="domain" description="AMP-dependent synthetase/ligase" evidence="3">
    <location>
        <begin position="39"/>
        <end position="139"/>
    </location>
</feature>
<reference evidence="4 5" key="1">
    <citation type="journal article" date="2010" name="Genome Biol.">
        <title>A first genome assembly of the barley fungal pathogen Pyrenophora teres f. teres.</title>
        <authorList>
            <person name="Ellwood S.R."/>
            <person name="Liu Z."/>
            <person name="Syme R.A."/>
            <person name="Lai Z."/>
            <person name="Hane J.K."/>
            <person name="Keiper F."/>
            <person name="Moffat C.S."/>
            <person name="Oliver R.P."/>
            <person name="Friesen T.L."/>
        </authorList>
    </citation>
    <scope>NUCLEOTIDE SEQUENCE [LARGE SCALE GENOMIC DNA]</scope>
    <source>
        <strain evidence="4 5">0-1</strain>
    </source>
</reference>
<dbReference type="InterPro" id="IPR000873">
    <property type="entry name" value="AMP-dep_synth/lig_dom"/>
</dbReference>
<evidence type="ECO:0000313" key="4">
    <source>
        <dbReference type="EMBL" id="EFQ87862.1"/>
    </source>
</evidence>
<dbReference type="eggNOG" id="KOG1178">
    <property type="taxonomic scope" value="Eukaryota"/>
</dbReference>
<dbReference type="Gene3D" id="3.40.50.12780">
    <property type="entry name" value="N-terminal domain of ligase-like"/>
    <property type="match status" value="1"/>
</dbReference>
<sequence length="150" mass="16826">MGEPMLRLQDELTDRCLEKIWRWNSSVPEATEDCVHDLFTEQARERPDAPAVCAWDGDLTYGELDVLSTKLAGYLVQLGVKPEDMVPLCFEKSMWTVVAMLAVLKANGGFVPLDPEHPQIRQREILKQTGAAVVLVSVHIHKAVAYDSQH</sequence>
<dbReference type="InterPro" id="IPR042099">
    <property type="entry name" value="ANL_N_sf"/>
</dbReference>
<keyword evidence="1" id="KW-0596">Phosphopantetheine</keyword>
<keyword evidence="5" id="KW-1185">Reference proteome</keyword>
<evidence type="ECO:0000313" key="5">
    <source>
        <dbReference type="Proteomes" id="UP000001067"/>
    </source>
</evidence>
<keyword evidence="2" id="KW-0597">Phosphoprotein</keyword>
<dbReference type="SUPFAM" id="SSF56801">
    <property type="entry name" value="Acetyl-CoA synthetase-like"/>
    <property type="match status" value="1"/>
</dbReference>
<dbReference type="KEGG" id="pte:PTT_16460"/>
<evidence type="ECO:0000256" key="2">
    <source>
        <dbReference type="ARBA" id="ARBA00022553"/>
    </source>
</evidence>
<dbReference type="Proteomes" id="UP000001067">
    <property type="component" value="Unassembled WGS sequence"/>
</dbReference>
<dbReference type="PANTHER" id="PTHR45527">
    <property type="entry name" value="NONRIBOSOMAL PEPTIDE SYNTHETASE"/>
    <property type="match status" value="1"/>
</dbReference>
<dbReference type="OrthoDB" id="416786at2759"/>
<proteinExistence type="predicted"/>
<evidence type="ECO:0000256" key="1">
    <source>
        <dbReference type="ARBA" id="ARBA00022450"/>
    </source>
</evidence>
<dbReference type="GO" id="GO:0005737">
    <property type="term" value="C:cytoplasm"/>
    <property type="evidence" value="ECO:0007669"/>
    <property type="project" value="TreeGrafter"/>
</dbReference>